<feature type="domain" description="TonB-dependent receptor-like beta-barrel" evidence="13">
    <location>
        <begin position="224"/>
        <end position="734"/>
    </location>
</feature>
<dbReference type="InterPro" id="IPR037066">
    <property type="entry name" value="Plug_dom_sf"/>
</dbReference>
<dbReference type="InterPro" id="IPR039426">
    <property type="entry name" value="TonB-dep_rcpt-like"/>
</dbReference>
<dbReference type="Proteomes" id="UP001168380">
    <property type="component" value="Unassembled WGS sequence"/>
</dbReference>
<name>A0ABT8THB0_9GAMM</name>
<proteinExistence type="inferred from homology"/>
<comment type="similarity">
    <text evidence="10 11">Belongs to the TonB-dependent receptor family.</text>
</comment>
<evidence type="ECO:0000256" key="11">
    <source>
        <dbReference type="RuleBase" id="RU003357"/>
    </source>
</evidence>
<dbReference type="PANTHER" id="PTHR30069">
    <property type="entry name" value="TONB-DEPENDENT OUTER MEMBRANE RECEPTOR"/>
    <property type="match status" value="1"/>
</dbReference>
<evidence type="ECO:0000256" key="6">
    <source>
        <dbReference type="ARBA" id="ARBA00023065"/>
    </source>
</evidence>
<keyword evidence="6" id="KW-0406">Ion transport</keyword>
<evidence type="ECO:0000313" key="15">
    <source>
        <dbReference type="EMBL" id="MDO3383482.1"/>
    </source>
</evidence>
<accession>A0ABT8THB0</accession>
<evidence type="ECO:0000259" key="13">
    <source>
        <dbReference type="Pfam" id="PF00593"/>
    </source>
</evidence>
<protein>
    <submittedName>
        <fullName evidence="15">TonB-dependent receptor</fullName>
    </submittedName>
</protein>
<evidence type="ECO:0000256" key="10">
    <source>
        <dbReference type="PROSITE-ProRule" id="PRU01360"/>
    </source>
</evidence>
<evidence type="ECO:0000313" key="16">
    <source>
        <dbReference type="Proteomes" id="UP001168380"/>
    </source>
</evidence>
<keyword evidence="2 10" id="KW-0813">Transport</keyword>
<evidence type="ECO:0000256" key="4">
    <source>
        <dbReference type="ARBA" id="ARBA00022692"/>
    </source>
</evidence>
<dbReference type="PANTHER" id="PTHR30069:SF53">
    <property type="entry name" value="COLICIN I RECEPTOR-RELATED"/>
    <property type="match status" value="1"/>
</dbReference>
<evidence type="ECO:0000259" key="14">
    <source>
        <dbReference type="Pfam" id="PF07715"/>
    </source>
</evidence>
<keyword evidence="15" id="KW-0675">Receptor</keyword>
<sequence length="758" mass="83782">MKINNILAGAVAFASTLAYASEQPSIKVEEVKVWGQKGEESLAERLGPTSVLQPADFTSINMATTEDVVKYEPSLVIRRRFIGDSNGTLGIRSANMFQTSRSMVFADGVPLHYLLQSRWSGAPRWTMVSSSEIARVDVVYGPFSAEYSGNAMGGVVLIETAIPQQREFHADGSFFVQDFDDYGFDDAVSGYKGFVSYGDKIGDFSLYLSYNHLQNDSQPQSFYYAGGAGGATAGTAVSGGIRGLDSQSNERLYFGDTGVVDTTTDNLKFKLGYELERFSALLNVAFEDRHSNTDQPNSYLTDASGSKVWGGVIEQDGELYSVPAQRLNVGNADRESLSVGLRLRGDLTDKIAIEANLSQFDILEDISRSSAVNPAHPDYSAAGQVSDYDNTGWRTFDLKLSVNDLAIEGLDLVTGARYEAYELNYSVYNSDDYAAGRKDRYASASGGKTSIAAVFAQFNWQLNDAWDMGLGVRYEDWQSEDGYYSDDDADTPAFDLVSVPGNGMSELSPKFSLGYRPAPAWQLRYSLGRAYRFAIVEELFSQYEAYNAISEANPQLQPEDGLHQNLMIQRDLDTGYLRLNIYQDDIEDVIESQSTILPGGSSIRTFIPVDEVRTRGVEFIANASSLFVDQLDVRFNLAYTDSEILANAADPSIVGNQFPRMPRWRANLLATYHLTDRWDMGGSVQYASNSYGRLDNTDDASNVYGAQDDYTRLGLKTSYRVSDEFKVGLGIDNLTNDIAYVAHPWPGRTVYLNFSYDL</sequence>
<dbReference type="SUPFAM" id="SSF56935">
    <property type="entry name" value="Porins"/>
    <property type="match status" value="1"/>
</dbReference>
<gene>
    <name evidence="15" type="ORF">QWI16_14975</name>
</gene>
<keyword evidence="5 12" id="KW-0732">Signal</keyword>
<feature type="domain" description="TonB-dependent receptor plug" evidence="14">
    <location>
        <begin position="46"/>
        <end position="155"/>
    </location>
</feature>
<evidence type="ECO:0000256" key="7">
    <source>
        <dbReference type="ARBA" id="ARBA00023077"/>
    </source>
</evidence>
<feature type="signal peptide" evidence="12">
    <location>
        <begin position="1"/>
        <end position="20"/>
    </location>
</feature>
<keyword evidence="16" id="KW-1185">Reference proteome</keyword>
<organism evidence="15 16">
    <name type="scientific">Gilvimarinus algae</name>
    <dbReference type="NCBI Taxonomy" id="3058037"/>
    <lineage>
        <taxon>Bacteria</taxon>
        <taxon>Pseudomonadati</taxon>
        <taxon>Pseudomonadota</taxon>
        <taxon>Gammaproteobacteria</taxon>
        <taxon>Cellvibrionales</taxon>
        <taxon>Cellvibrionaceae</taxon>
        <taxon>Gilvimarinus</taxon>
    </lineage>
</organism>
<evidence type="ECO:0000256" key="5">
    <source>
        <dbReference type="ARBA" id="ARBA00022729"/>
    </source>
</evidence>
<dbReference type="RefSeq" id="WP_302714269.1">
    <property type="nucleotide sequence ID" value="NZ_JAULRT010000062.1"/>
</dbReference>
<dbReference type="PROSITE" id="PS52016">
    <property type="entry name" value="TONB_DEPENDENT_REC_3"/>
    <property type="match status" value="1"/>
</dbReference>
<dbReference type="EMBL" id="JAULRT010000062">
    <property type="protein sequence ID" value="MDO3383482.1"/>
    <property type="molecule type" value="Genomic_DNA"/>
</dbReference>
<comment type="subcellular location">
    <subcellularLocation>
        <location evidence="1 10">Cell outer membrane</location>
        <topology evidence="1 10">Multi-pass membrane protein</topology>
    </subcellularLocation>
</comment>
<dbReference type="InterPro" id="IPR000531">
    <property type="entry name" value="Beta-barrel_TonB"/>
</dbReference>
<keyword evidence="7 11" id="KW-0798">TonB box</keyword>
<keyword evidence="4 10" id="KW-0812">Transmembrane</keyword>
<dbReference type="Gene3D" id="2.40.170.20">
    <property type="entry name" value="TonB-dependent receptor, beta-barrel domain"/>
    <property type="match status" value="1"/>
</dbReference>
<evidence type="ECO:0000256" key="12">
    <source>
        <dbReference type="SAM" id="SignalP"/>
    </source>
</evidence>
<evidence type="ECO:0000256" key="8">
    <source>
        <dbReference type="ARBA" id="ARBA00023136"/>
    </source>
</evidence>
<dbReference type="InterPro" id="IPR012910">
    <property type="entry name" value="Plug_dom"/>
</dbReference>
<dbReference type="Pfam" id="PF07715">
    <property type="entry name" value="Plug"/>
    <property type="match status" value="1"/>
</dbReference>
<evidence type="ECO:0000256" key="1">
    <source>
        <dbReference type="ARBA" id="ARBA00004571"/>
    </source>
</evidence>
<keyword evidence="8 10" id="KW-0472">Membrane</keyword>
<evidence type="ECO:0000256" key="3">
    <source>
        <dbReference type="ARBA" id="ARBA00022452"/>
    </source>
</evidence>
<evidence type="ECO:0000256" key="2">
    <source>
        <dbReference type="ARBA" id="ARBA00022448"/>
    </source>
</evidence>
<feature type="chain" id="PRO_5045408938" evidence="12">
    <location>
        <begin position="21"/>
        <end position="758"/>
    </location>
</feature>
<dbReference type="InterPro" id="IPR036942">
    <property type="entry name" value="Beta-barrel_TonB_sf"/>
</dbReference>
<keyword evidence="3 10" id="KW-1134">Transmembrane beta strand</keyword>
<evidence type="ECO:0000256" key="9">
    <source>
        <dbReference type="ARBA" id="ARBA00023237"/>
    </source>
</evidence>
<dbReference type="Pfam" id="PF00593">
    <property type="entry name" value="TonB_dep_Rec_b-barrel"/>
    <property type="match status" value="1"/>
</dbReference>
<comment type="caution">
    <text evidence="15">The sequence shown here is derived from an EMBL/GenBank/DDBJ whole genome shotgun (WGS) entry which is preliminary data.</text>
</comment>
<dbReference type="Gene3D" id="2.170.130.10">
    <property type="entry name" value="TonB-dependent receptor, plug domain"/>
    <property type="match status" value="1"/>
</dbReference>
<dbReference type="CDD" id="cd01347">
    <property type="entry name" value="ligand_gated_channel"/>
    <property type="match status" value="1"/>
</dbReference>
<keyword evidence="9 10" id="KW-0998">Cell outer membrane</keyword>
<reference evidence="15" key="1">
    <citation type="submission" date="2023-07" db="EMBL/GenBank/DDBJ databases">
        <title>Gilvimarinus algae sp. nov., isolated from the surface of Kelp.</title>
        <authorList>
            <person name="Sun Y.Y."/>
            <person name="Gong Y."/>
            <person name="Du Z.J."/>
        </authorList>
    </citation>
    <scope>NUCLEOTIDE SEQUENCE</scope>
    <source>
        <strain evidence="15">SDUM040014</strain>
    </source>
</reference>